<gene>
    <name evidence="7" type="ORF">C0Q70_04383</name>
</gene>
<dbReference type="InterPro" id="IPR027417">
    <property type="entry name" value="P-loop_NTPase"/>
</dbReference>
<evidence type="ECO:0000256" key="1">
    <source>
        <dbReference type="ARBA" id="ARBA00004123"/>
    </source>
</evidence>
<sequence length="559" mass="63002">MASQVQRRLEFPVRKSTRVKKTVETAENVDSFDAPSSTVRRSSRNLQRGYSTRQKAASSTEKGKCNQAIKMSQKEFSTKESAACTTEKKWSLSMKETSLFRQKDILDIRPVVHMTNECDNQLEIKSNLLVLKSPTKRKTASLLSPPTPPKSPCKSPQSAKECQMPSIESSKDTACYAVPNKWTIPSTPGKLPEHVSVLTPLKSPHLRSLQSPKKVSSKENEPYFTKSPKQTANRQVSLRRPKYRKKEIIVYEKSIAMRKPRAMIGISHLAASSHQFFGIMILDEIDQLSSKHQEVLYHIFEWPSLPGSKVILLGVANALDLTDRILPRLQTKPQYRPMLLHFAPYTYEEITKIIDDRLSQSQNGDVIVEKSAVQFCARKVAAVAGDMRKALDVCRRAVEMAESEIRSQNVLKINDCNSPSKPKSPAVKKIGVGHISKVMSEVYGSSVQAQRSDEIPLQQKLAVCTLLLIIKNSKFKEVPLGKLYETYCKVCRRQQVAQVDQSEFHSVCVLLESRGIIGIKKAKETRLCKITLRQDEKELEQTLQDRVLVSTILKDGLPK</sequence>
<dbReference type="InterPro" id="IPR036390">
    <property type="entry name" value="WH_DNA-bd_sf"/>
</dbReference>
<dbReference type="CDD" id="cd08768">
    <property type="entry name" value="Cdc6_C"/>
    <property type="match status" value="1"/>
</dbReference>
<dbReference type="FunFam" id="1.10.8.60:FF:000058">
    <property type="entry name" value="Cell division control protein"/>
    <property type="match status" value="1"/>
</dbReference>
<evidence type="ECO:0000256" key="3">
    <source>
        <dbReference type="ARBA" id="ARBA00022705"/>
    </source>
</evidence>
<accession>A0A2T7PVD1</accession>
<dbReference type="SUPFAM" id="SSF46785">
    <property type="entry name" value="Winged helix' DNA-binding domain"/>
    <property type="match status" value="1"/>
</dbReference>
<dbReference type="GO" id="GO:0033314">
    <property type="term" value="P:mitotic DNA replication checkpoint signaling"/>
    <property type="evidence" value="ECO:0007669"/>
    <property type="project" value="TreeGrafter"/>
</dbReference>
<keyword evidence="3" id="KW-0235">DNA replication</keyword>
<comment type="caution">
    <text evidence="7">The sequence shown here is derived from an EMBL/GenBank/DDBJ whole genome shotgun (WGS) entry which is preliminary data.</text>
</comment>
<dbReference type="GO" id="GO:0051301">
    <property type="term" value="P:cell division"/>
    <property type="evidence" value="ECO:0007669"/>
    <property type="project" value="UniProtKB-UniRule"/>
</dbReference>
<dbReference type="SMART" id="SM01074">
    <property type="entry name" value="Cdc6_C"/>
    <property type="match status" value="1"/>
</dbReference>
<dbReference type="Pfam" id="PF09079">
    <property type="entry name" value="WHD_Cdc6"/>
    <property type="match status" value="1"/>
</dbReference>
<dbReference type="OrthoDB" id="1926878at2759"/>
<dbReference type="Proteomes" id="UP000245119">
    <property type="component" value="Linkage Group LG2"/>
</dbReference>
<dbReference type="EMBL" id="PZQS01000002">
    <property type="protein sequence ID" value="PVD37384.1"/>
    <property type="molecule type" value="Genomic_DNA"/>
</dbReference>
<reference evidence="7 8" key="1">
    <citation type="submission" date="2018-04" db="EMBL/GenBank/DDBJ databases">
        <title>The genome of golden apple snail Pomacea canaliculata provides insight into stress tolerance and invasive adaptation.</title>
        <authorList>
            <person name="Liu C."/>
            <person name="Liu B."/>
            <person name="Ren Y."/>
            <person name="Zhang Y."/>
            <person name="Wang H."/>
            <person name="Li S."/>
            <person name="Jiang F."/>
            <person name="Yin L."/>
            <person name="Zhang G."/>
            <person name="Qian W."/>
            <person name="Fan W."/>
        </authorList>
    </citation>
    <scope>NUCLEOTIDE SEQUENCE [LARGE SCALE GENOMIC DNA]</scope>
    <source>
        <strain evidence="7">SZHN2017</strain>
        <tissue evidence="7">Muscle</tissue>
    </source>
</reference>
<feature type="compositionally biased region" description="Polar residues" evidence="5">
    <location>
        <begin position="34"/>
        <end position="60"/>
    </location>
</feature>
<organism evidence="7 8">
    <name type="scientific">Pomacea canaliculata</name>
    <name type="common">Golden apple snail</name>
    <dbReference type="NCBI Taxonomy" id="400727"/>
    <lineage>
        <taxon>Eukaryota</taxon>
        <taxon>Metazoa</taxon>
        <taxon>Spiralia</taxon>
        <taxon>Lophotrochozoa</taxon>
        <taxon>Mollusca</taxon>
        <taxon>Gastropoda</taxon>
        <taxon>Caenogastropoda</taxon>
        <taxon>Architaenioglossa</taxon>
        <taxon>Ampullarioidea</taxon>
        <taxon>Ampullariidae</taxon>
        <taxon>Pomacea</taxon>
    </lineage>
</organism>
<evidence type="ECO:0000313" key="8">
    <source>
        <dbReference type="Proteomes" id="UP000245119"/>
    </source>
</evidence>
<keyword evidence="4" id="KW-0539">Nucleus</keyword>
<feature type="region of interest" description="Disordered" evidence="5">
    <location>
        <begin position="30"/>
        <end position="64"/>
    </location>
</feature>
<protein>
    <recommendedName>
        <fullName evidence="6">Cdc6 C-terminal domain-containing protein</fullName>
    </recommendedName>
</protein>
<evidence type="ECO:0000256" key="5">
    <source>
        <dbReference type="SAM" id="MobiDB-lite"/>
    </source>
</evidence>
<dbReference type="SUPFAM" id="SSF52540">
    <property type="entry name" value="P-loop containing nucleoside triphosphate hydrolases"/>
    <property type="match status" value="1"/>
</dbReference>
<dbReference type="Pfam" id="PF22606">
    <property type="entry name" value="Cdc6-ORC-like_ATPase_lid"/>
    <property type="match status" value="1"/>
</dbReference>
<evidence type="ECO:0000256" key="4">
    <source>
        <dbReference type="ARBA" id="ARBA00023242"/>
    </source>
</evidence>
<dbReference type="FunFam" id="1.10.10.10:FF:000265">
    <property type="entry name" value="Cell division control protein"/>
    <property type="match status" value="1"/>
</dbReference>
<name>A0A2T7PVD1_POMCA</name>
<feature type="compositionally biased region" description="Polar residues" evidence="5">
    <location>
        <begin position="227"/>
        <end position="236"/>
    </location>
</feature>
<dbReference type="Gene3D" id="1.10.10.10">
    <property type="entry name" value="Winged helix-like DNA-binding domain superfamily/Winged helix DNA-binding domain"/>
    <property type="match status" value="1"/>
</dbReference>
<evidence type="ECO:0000259" key="6">
    <source>
        <dbReference type="SMART" id="SM01074"/>
    </source>
</evidence>
<dbReference type="PANTHER" id="PTHR10763">
    <property type="entry name" value="CELL DIVISION CONTROL PROTEIN 6-RELATED"/>
    <property type="match status" value="1"/>
</dbReference>
<comment type="subcellular location">
    <subcellularLocation>
        <location evidence="1">Nucleus</location>
    </subcellularLocation>
</comment>
<evidence type="ECO:0000256" key="2">
    <source>
        <dbReference type="ARBA" id="ARBA00006184"/>
    </source>
</evidence>
<evidence type="ECO:0000313" key="7">
    <source>
        <dbReference type="EMBL" id="PVD37384.1"/>
    </source>
</evidence>
<dbReference type="GO" id="GO:0005634">
    <property type="term" value="C:nucleus"/>
    <property type="evidence" value="ECO:0007669"/>
    <property type="project" value="UniProtKB-SubCell"/>
</dbReference>
<dbReference type="InterPro" id="IPR015163">
    <property type="entry name" value="Cdc6_C"/>
</dbReference>
<feature type="region of interest" description="Disordered" evidence="5">
    <location>
        <begin position="206"/>
        <end position="237"/>
    </location>
</feature>
<dbReference type="Gene3D" id="3.40.50.300">
    <property type="entry name" value="P-loop containing nucleotide triphosphate hydrolases"/>
    <property type="match status" value="1"/>
</dbReference>
<feature type="region of interest" description="Disordered" evidence="5">
    <location>
        <begin position="137"/>
        <end position="161"/>
    </location>
</feature>
<dbReference type="STRING" id="400727.A0A2T7PVD1"/>
<dbReference type="Gene3D" id="1.10.8.60">
    <property type="match status" value="1"/>
</dbReference>
<dbReference type="GO" id="GO:0003688">
    <property type="term" value="F:DNA replication origin binding"/>
    <property type="evidence" value="ECO:0007669"/>
    <property type="project" value="TreeGrafter"/>
</dbReference>
<dbReference type="AlphaFoldDB" id="A0A2T7PVD1"/>
<dbReference type="GO" id="GO:0006270">
    <property type="term" value="P:DNA replication initiation"/>
    <property type="evidence" value="ECO:0007669"/>
    <property type="project" value="UniProtKB-UniRule"/>
</dbReference>
<dbReference type="InterPro" id="IPR036388">
    <property type="entry name" value="WH-like_DNA-bd_sf"/>
</dbReference>
<proteinExistence type="inferred from homology"/>
<comment type="similarity">
    <text evidence="2">Belongs to the CDC6/cdc18 family.</text>
</comment>
<feature type="domain" description="Cdc6 C-terminal" evidence="6">
    <location>
        <begin position="463"/>
        <end position="543"/>
    </location>
</feature>
<dbReference type="PANTHER" id="PTHR10763:SF26">
    <property type="entry name" value="CELL DIVISION CONTROL PROTEIN 6 HOMOLOG"/>
    <property type="match status" value="1"/>
</dbReference>
<dbReference type="InterPro" id="IPR050311">
    <property type="entry name" value="ORC1/CDC6"/>
</dbReference>
<keyword evidence="8" id="KW-1185">Reference proteome</keyword>
<dbReference type="InterPro" id="IPR054425">
    <property type="entry name" value="Cdc6_ORC1-like_ATPase_lid"/>
</dbReference>